<dbReference type="PANTHER" id="PTHR12387">
    <property type="entry name" value="26S PROTEASOME NON-ATPASE REGULATORY SUBUNIT 8"/>
    <property type="match status" value="1"/>
</dbReference>
<sequence length="154" mass="17785">MNDDEKYNGAFCISQSPTFLFLSVSLSPIYETDCEIYFNDSFMCAYTLNNGDEIAGCSKKAYDYLSIGDAQQMLLFSCDQELTVYIEEEHLKWQMKSGSVYFQWKWIMTVNARGCEFESVCCIFIVTGEDTLNISMMDFPVAFFSFHFSGRFQL</sequence>
<reference evidence="1" key="1">
    <citation type="submission" date="2013-07" db="EMBL/GenBank/DDBJ databases">
        <title>The genome of Eucalyptus grandis.</title>
        <authorList>
            <person name="Schmutz J."/>
            <person name="Hayes R."/>
            <person name="Myburg A."/>
            <person name="Tuskan G."/>
            <person name="Grattapaglia D."/>
            <person name="Rokhsar D.S."/>
        </authorList>
    </citation>
    <scope>NUCLEOTIDE SEQUENCE</scope>
    <source>
        <tissue evidence="1">Leaf extractions</tissue>
    </source>
</reference>
<gene>
    <name evidence="1" type="ORF">EUGRSUZ_E00909</name>
</gene>
<dbReference type="InterPro" id="IPR006746">
    <property type="entry name" value="26S_Psome_Rpn12"/>
</dbReference>
<dbReference type="InParanoid" id="A0A059C2L4"/>
<dbReference type="GO" id="GO:0008541">
    <property type="term" value="C:proteasome regulatory particle, lid subcomplex"/>
    <property type="evidence" value="ECO:0000318"/>
    <property type="project" value="GO_Central"/>
</dbReference>
<evidence type="ECO:0000313" key="1">
    <source>
        <dbReference type="EMBL" id="KCW72459.1"/>
    </source>
</evidence>
<dbReference type="AlphaFoldDB" id="A0A059C2L4"/>
<name>A0A059C2L4_EUCGR</name>
<dbReference type="GO" id="GO:0005634">
    <property type="term" value="C:nucleus"/>
    <property type="evidence" value="ECO:0000318"/>
    <property type="project" value="GO_Central"/>
</dbReference>
<protein>
    <submittedName>
        <fullName evidence="1">Uncharacterized protein</fullName>
    </submittedName>
</protein>
<accession>A0A059C2L4</accession>
<dbReference type="PANTHER" id="PTHR12387:SF0">
    <property type="entry name" value="26S PROTEASOME NON-ATPASE REGULATORY SUBUNIT 8"/>
    <property type="match status" value="1"/>
</dbReference>
<dbReference type="GO" id="GO:0043161">
    <property type="term" value="P:proteasome-mediated ubiquitin-dependent protein catabolic process"/>
    <property type="evidence" value="ECO:0000318"/>
    <property type="project" value="GO_Central"/>
</dbReference>
<organism evidence="1">
    <name type="scientific">Eucalyptus grandis</name>
    <name type="common">Flooded gum</name>
    <dbReference type="NCBI Taxonomy" id="71139"/>
    <lineage>
        <taxon>Eukaryota</taxon>
        <taxon>Viridiplantae</taxon>
        <taxon>Streptophyta</taxon>
        <taxon>Embryophyta</taxon>
        <taxon>Tracheophyta</taxon>
        <taxon>Spermatophyta</taxon>
        <taxon>Magnoliopsida</taxon>
        <taxon>eudicotyledons</taxon>
        <taxon>Gunneridae</taxon>
        <taxon>Pentapetalae</taxon>
        <taxon>rosids</taxon>
        <taxon>malvids</taxon>
        <taxon>Myrtales</taxon>
        <taxon>Myrtaceae</taxon>
        <taxon>Myrtoideae</taxon>
        <taxon>Eucalypteae</taxon>
        <taxon>Eucalyptus</taxon>
    </lineage>
</organism>
<dbReference type="Gramene" id="KCW72459">
    <property type="protein sequence ID" value="KCW72459"/>
    <property type="gene ID" value="EUGRSUZ_E00909"/>
</dbReference>
<proteinExistence type="predicted"/>
<dbReference type="EMBL" id="KK198757">
    <property type="protein sequence ID" value="KCW72459.1"/>
    <property type="molecule type" value="Genomic_DNA"/>
</dbReference>
<dbReference type="Gene3D" id="1.25.40.990">
    <property type="match status" value="1"/>
</dbReference>
<dbReference type="STRING" id="71139.A0A059C2L4"/>